<protein>
    <submittedName>
        <fullName evidence="2">Uncharacterized protein</fullName>
    </submittedName>
</protein>
<feature type="region of interest" description="Disordered" evidence="1">
    <location>
        <begin position="71"/>
        <end position="100"/>
    </location>
</feature>
<reference evidence="2 3" key="2">
    <citation type="journal article" date="2023" name="Mol. Biol. Evol.">
        <title>Genomics of Secondarily Temperate Adaptation in the Only Non-Antarctic Icefish.</title>
        <authorList>
            <person name="Rivera-Colon A.G."/>
            <person name="Rayamajhi N."/>
            <person name="Minhas B.F."/>
            <person name="Madrigal G."/>
            <person name="Bilyk K.T."/>
            <person name="Yoon V."/>
            <person name="Hune M."/>
            <person name="Gregory S."/>
            <person name="Cheng C.H.C."/>
            <person name="Catchen J.M."/>
        </authorList>
    </citation>
    <scope>NUCLEOTIDE SEQUENCE [LARGE SCALE GENOMIC DNA]</scope>
    <source>
        <strain evidence="2">JMC-PN-2008</strain>
    </source>
</reference>
<reference evidence="2 3" key="1">
    <citation type="journal article" date="2023" name="Genes (Basel)">
        <title>Chromosome-Level Genome Assembly and Circadian Gene Repertoire of the Patagonia Blennie Eleginops maclovinus-The Closest Ancestral Proxy of Antarctic Cryonotothenioids.</title>
        <authorList>
            <person name="Cheng C.C."/>
            <person name="Rivera-Colon A.G."/>
            <person name="Minhas B.F."/>
            <person name="Wilson L."/>
            <person name="Rayamajhi N."/>
            <person name="Vargas-Chacoff L."/>
            <person name="Catchen J.M."/>
        </authorList>
    </citation>
    <scope>NUCLEOTIDE SEQUENCE [LARGE SCALE GENOMIC DNA]</scope>
    <source>
        <strain evidence="2">JMC-PN-2008</strain>
    </source>
</reference>
<feature type="compositionally biased region" description="Gly residues" evidence="1">
    <location>
        <begin position="87"/>
        <end position="100"/>
    </location>
</feature>
<accession>A0AAN8A2X7</accession>
<evidence type="ECO:0000256" key="1">
    <source>
        <dbReference type="SAM" id="MobiDB-lite"/>
    </source>
</evidence>
<organism evidence="2 3">
    <name type="scientific">Eleginops maclovinus</name>
    <name type="common">Patagonian blennie</name>
    <name type="synonym">Eleginus maclovinus</name>
    <dbReference type="NCBI Taxonomy" id="56733"/>
    <lineage>
        <taxon>Eukaryota</taxon>
        <taxon>Metazoa</taxon>
        <taxon>Chordata</taxon>
        <taxon>Craniata</taxon>
        <taxon>Vertebrata</taxon>
        <taxon>Euteleostomi</taxon>
        <taxon>Actinopterygii</taxon>
        <taxon>Neopterygii</taxon>
        <taxon>Teleostei</taxon>
        <taxon>Neoteleostei</taxon>
        <taxon>Acanthomorphata</taxon>
        <taxon>Eupercaria</taxon>
        <taxon>Perciformes</taxon>
        <taxon>Notothenioidei</taxon>
        <taxon>Eleginopidae</taxon>
        <taxon>Eleginops</taxon>
    </lineage>
</organism>
<dbReference type="Proteomes" id="UP001346869">
    <property type="component" value="Unassembled WGS sequence"/>
</dbReference>
<evidence type="ECO:0000313" key="2">
    <source>
        <dbReference type="EMBL" id="KAK5849328.1"/>
    </source>
</evidence>
<proteinExistence type="predicted"/>
<name>A0AAN8A2X7_ELEMC</name>
<comment type="caution">
    <text evidence="2">The sequence shown here is derived from an EMBL/GenBank/DDBJ whole genome shotgun (WGS) entry which is preliminary data.</text>
</comment>
<evidence type="ECO:0000313" key="3">
    <source>
        <dbReference type="Proteomes" id="UP001346869"/>
    </source>
</evidence>
<keyword evidence="3" id="KW-1185">Reference proteome</keyword>
<sequence>MTRIKDPKQVANTIRHILLILISSLRGCFMSGRGAARSVVGGAGGIFEGVDGPVRVCPRLRGVGGTDCVPVNELNASNTERTTSGLLEGGGGGGGGAGPT</sequence>
<dbReference type="AlphaFoldDB" id="A0AAN8A2X7"/>
<dbReference type="EMBL" id="JAUZQC010000024">
    <property type="protein sequence ID" value="KAK5849328.1"/>
    <property type="molecule type" value="Genomic_DNA"/>
</dbReference>
<feature type="compositionally biased region" description="Polar residues" evidence="1">
    <location>
        <begin position="74"/>
        <end position="85"/>
    </location>
</feature>
<gene>
    <name evidence="2" type="ORF">PBY51_008978</name>
</gene>